<dbReference type="Gene3D" id="3.30.420.40">
    <property type="match status" value="2"/>
</dbReference>
<dbReference type="Pfam" id="PF00814">
    <property type="entry name" value="TsaD"/>
    <property type="match status" value="1"/>
</dbReference>
<name>A0A3S0U153_CHLPH</name>
<dbReference type="PANTHER" id="PTHR11735">
    <property type="entry name" value="TRNA N6-ADENOSINE THREONYLCARBAMOYLTRANSFERASE"/>
    <property type="match status" value="1"/>
</dbReference>
<dbReference type="PANTHER" id="PTHR11735:SF11">
    <property type="entry name" value="TRNA THREONYLCARBAMOYLADENOSINE BIOSYNTHESIS PROTEIN TSAB"/>
    <property type="match status" value="1"/>
</dbReference>
<protein>
    <submittedName>
        <fullName evidence="4">tRNA (Adenosine(37)-N6)-threonylcarbamoyltransferase complex dimerization subunit type 1 TsaB</fullName>
    </submittedName>
</protein>
<evidence type="ECO:0000313" key="6">
    <source>
        <dbReference type="Proteomes" id="UP000327458"/>
    </source>
</evidence>
<evidence type="ECO:0000313" key="2">
    <source>
        <dbReference type="EMBL" id="KAA6231831.1"/>
    </source>
</evidence>
<dbReference type="Proteomes" id="UP000489351">
    <property type="component" value="Unassembled WGS sequence"/>
</dbReference>
<dbReference type="EMBL" id="RXYK01000008">
    <property type="protein sequence ID" value="RTY37712.1"/>
    <property type="molecule type" value="Genomic_DNA"/>
</dbReference>
<keyword evidence="7" id="KW-1185">Reference proteome</keyword>
<organism evidence="4 5">
    <name type="scientific">Chlorobium phaeovibrioides</name>
    <dbReference type="NCBI Taxonomy" id="1094"/>
    <lineage>
        <taxon>Bacteria</taxon>
        <taxon>Pseudomonadati</taxon>
        <taxon>Chlorobiota</taxon>
        <taxon>Chlorobiia</taxon>
        <taxon>Chlorobiales</taxon>
        <taxon>Chlorobiaceae</taxon>
        <taxon>Chlorobium/Pelodictyon group</taxon>
        <taxon>Chlorobium</taxon>
    </lineage>
</organism>
<dbReference type="GO" id="GO:0002949">
    <property type="term" value="P:tRNA threonylcarbamoyladenosine modification"/>
    <property type="evidence" value="ECO:0007669"/>
    <property type="project" value="InterPro"/>
</dbReference>
<dbReference type="Proteomes" id="UP000327458">
    <property type="component" value="Unassembled WGS sequence"/>
</dbReference>
<sequence length="225" mass="23398">MTNILAVECTHEVLSVALMCRGRKLERSGGGWQKTAESIVPLMDEVVSAGGIAPRELDAVAVSSGPGSFTALRIGMSAVKGVAFALDVPLLSVPTLPALAASLPADVSGDRVMAVVGSRKGEYFYALYRRDDLAAFSWHDEVSRGGVEDVAVALQDCAGKVVAVGRNLEPLRTVLDAGGVAGVNADFFSAASLFDFAIRAYAEPCRTGAGEVEPDYRQSFGSGGA</sequence>
<reference evidence="4 5" key="1">
    <citation type="submission" date="2018-12" db="EMBL/GenBank/DDBJ databases">
        <authorList>
            <person name="Lunina O.N."/>
            <person name="Grouzdev D.S."/>
            <person name="Gorlenko V.M."/>
            <person name="Savvichev A.S."/>
        </authorList>
    </citation>
    <scope>NUCLEOTIDE SEQUENCE [LARGE SCALE GENOMIC DNA]</scope>
    <source>
        <strain evidence="4 5">BrKhr-17</strain>
    </source>
</reference>
<reference evidence="2 6" key="2">
    <citation type="submission" date="2019-07" db="EMBL/GenBank/DDBJ databases">
        <title>Draft genome Sequence of Chlorobium phaeovibrioides sp. strain PhvTcv-s14, from the Phylum Chlorobi.</title>
        <authorList>
            <person name="Babenko V."/>
            <person name="Boldyreva D."/>
            <person name="Kanygina A."/>
            <person name="Selezneva O."/>
            <person name="Akopiyan T."/>
            <person name="Lunina O."/>
        </authorList>
    </citation>
    <scope>NUCLEOTIDE SEQUENCE [LARGE SCALE GENOMIC DNA]</scope>
    <source>
        <strain evidence="2 6">GrTcv12</strain>
    </source>
</reference>
<dbReference type="GO" id="GO:0016740">
    <property type="term" value="F:transferase activity"/>
    <property type="evidence" value="ECO:0007669"/>
    <property type="project" value="UniProtKB-KW"/>
</dbReference>
<evidence type="ECO:0000259" key="1">
    <source>
        <dbReference type="Pfam" id="PF00814"/>
    </source>
</evidence>
<evidence type="ECO:0000313" key="3">
    <source>
        <dbReference type="EMBL" id="MWV54187.1"/>
    </source>
</evidence>
<dbReference type="InterPro" id="IPR043129">
    <property type="entry name" value="ATPase_NBD"/>
</dbReference>
<dbReference type="SUPFAM" id="SSF53067">
    <property type="entry name" value="Actin-like ATPase domain"/>
    <property type="match status" value="2"/>
</dbReference>
<proteinExistence type="predicted"/>
<dbReference type="GO" id="GO:0005829">
    <property type="term" value="C:cytosol"/>
    <property type="evidence" value="ECO:0007669"/>
    <property type="project" value="TreeGrafter"/>
</dbReference>
<evidence type="ECO:0000313" key="5">
    <source>
        <dbReference type="Proteomes" id="UP000279908"/>
    </source>
</evidence>
<dbReference type="RefSeq" id="WP_126342614.1">
    <property type="nucleotide sequence ID" value="NZ_RXYJ01000008.1"/>
</dbReference>
<comment type="caution">
    <text evidence="4">The sequence shown here is derived from an EMBL/GenBank/DDBJ whole genome shotgun (WGS) entry which is preliminary data.</text>
</comment>
<dbReference type="NCBIfam" id="TIGR03725">
    <property type="entry name" value="T6A_YeaZ"/>
    <property type="match status" value="1"/>
</dbReference>
<dbReference type="EMBL" id="WUBZ01000008">
    <property type="protein sequence ID" value="MWV54187.1"/>
    <property type="molecule type" value="Genomic_DNA"/>
</dbReference>
<feature type="domain" description="Gcp-like" evidence="1">
    <location>
        <begin position="36"/>
        <end position="130"/>
    </location>
</feature>
<dbReference type="InterPro" id="IPR000905">
    <property type="entry name" value="Gcp-like_dom"/>
</dbReference>
<dbReference type="InterPro" id="IPR022496">
    <property type="entry name" value="T6A_TsaB"/>
</dbReference>
<evidence type="ECO:0000313" key="4">
    <source>
        <dbReference type="EMBL" id="RTY37712.1"/>
    </source>
</evidence>
<dbReference type="Proteomes" id="UP000279908">
    <property type="component" value="Unassembled WGS sequence"/>
</dbReference>
<dbReference type="EMBL" id="VMRG01000001">
    <property type="protein sequence ID" value="KAA6231831.1"/>
    <property type="molecule type" value="Genomic_DNA"/>
</dbReference>
<gene>
    <name evidence="4" type="primary">tsaB</name>
    <name evidence="4" type="ORF">EKD02_06190</name>
    <name evidence="2" type="ORF">FP507_00910</name>
    <name evidence="3" type="ORF">GJ685_03800</name>
</gene>
<evidence type="ECO:0000313" key="7">
    <source>
        <dbReference type="Proteomes" id="UP000489351"/>
    </source>
</evidence>
<keyword evidence="4" id="KW-0808">Transferase</keyword>
<accession>A0A3S0U153</accession>
<reference evidence="3 7" key="3">
    <citation type="submission" date="2019-11" db="EMBL/GenBank/DDBJ databases">
        <title>Green- and brown-colored morphotypes of Chlorobia in the stratified aquatic ecosystems of Kandalaksha Gulf (White Sea): A model for study of the accessory genome evolution.</title>
        <authorList>
            <person name="Grouzdev D.S."/>
        </authorList>
    </citation>
    <scope>NUCLEOTIDE SEQUENCE [LARGE SCALE GENOMIC DNA]</scope>
    <source>
        <strain evidence="3 7">ZM</strain>
    </source>
</reference>
<dbReference type="AlphaFoldDB" id="A0A3S0U153"/>